<dbReference type="GO" id="GO:0005524">
    <property type="term" value="F:ATP binding"/>
    <property type="evidence" value="ECO:0007669"/>
    <property type="project" value="UniProtKB-UniRule"/>
</dbReference>
<dbReference type="PANTHER" id="PTHR40453:SF1">
    <property type="entry name" value="PROTEIN YOEF"/>
    <property type="match status" value="1"/>
</dbReference>
<dbReference type="GO" id="GO:0006576">
    <property type="term" value="P:biogenic amine metabolic process"/>
    <property type="evidence" value="ECO:0007669"/>
    <property type="project" value="InterPro"/>
</dbReference>
<dbReference type="KEGG" id="tae:TepiRe1_2204"/>
<sequence>MKHIANFEVKELQKRVMFIGASGSGKTTLIKTLRGCGEAVKTQALTFEDGFIDIPGEYMDIRRLNHAVITTAMDADAIFVVQDSTSSKPTTPPGFAEMFNIPVYGIISKVDLPESNIQKAAEYLKMCGVKGQYYPVSVITGEGVKEIKNLIKSI</sequence>
<dbReference type="Pfam" id="PF10662">
    <property type="entry name" value="PduV-EutP"/>
    <property type="match status" value="1"/>
</dbReference>
<dbReference type="eggNOG" id="COG4917">
    <property type="taxonomic scope" value="Bacteria"/>
</dbReference>
<dbReference type="AlphaFoldDB" id="U4Q9E2"/>
<gene>
    <name evidence="2" type="ordered locus">TEPIRE1_2204</name>
</gene>
<proteinExistence type="inferred from homology"/>
<dbReference type="InterPro" id="IPR027417">
    <property type="entry name" value="P-loop_NTPase"/>
</dbReference>
<keyword evidence="3" id="KW-1185">Reference proteome</keyword>
<evidence type="ECO:0000313" key="2">
    <source>
        <dbReference type="EMBL" id="CDI40924.1"/>
    </source>
</evidence>
<keyword evidence="1" id="KW-0547">Nucleotide-binding</keyword>
<dbReference type="STRING" id="1209989.TepRe1_2048"/>
<name>U4Q9E2_TEPAE</name>
<organism evidence="2 3">
    <name type="scientific">Tepidanaerobacter acetatoxydans (strain DSM 21804 / JCM 16047 / Re1)</name>
    <dbReference type="NCBI Taxonomy" id="1209989"/>
    <lineage>
        <taxon>Bacteria</taxon>
        <taxon>Bacillati</taxon>
        <taxon>Bacillota</taxon>
        <taxon>Clostridia</taxon>
        <taxon>Thermosediminibacterales</taxon>
        <taxon>Tepidanaerobacteraceae</taxon>
        <taxon>Tepidanaerobacter</taxon>
    </lineage>
</organism>
<dbReference type="PIRSF" id="PIRSF036409">
    <property type="entry name" value="EutP_PduV"/>
    <property type="match status" value="1"/>
</dbReference>
<evidence type="ECO:0000313" key="3">
    <source>
        <dbReference type="Proteomes" id="UP000010802"/>
    </source>
</evidence>
<dbReference type="EMBL" id="HF563609">
    <property type="protein sequence ID" value="CDI40924.1"/>
    <property type="molecule type" value="Genomic_DNA"/>
</dbReference>
<comment type="similarity">
    <text evidence="1">Belongs to the EutP/PduV family.</text>
</comment>
<reference evidence="3" key="1">
    <citation type="journal article" date="2013" name="Genome Announc.">
        <title>First genome sequence of a syntrophic acetate-oxidizing bacterium, Tepidanaerobacter acetatoxydans strain Re1.</title>
        <authorList>
            <person name="Manzoor S."/>
            <person name="Bongcam-Rudloff E."/>
            <person name="Schnurer A."/>
            <person name="Muller B."/>
        </authorList>
    </citation>
    <scope>NUCLEOTIDE SEQUENCE [LARGE SCALE GENOMIC DNA]</scope>
    <source>
        <strain evidence="3">Re1</strain>
    </source>
</reference>
<protein>
    <submittedName>
        <fullName evidence="2">Ethanolamine utilization protein EutP</fullName>
    </submittedName>
</protein>
<evidence type="ECO:0000256" key="1">
    <source>
        <dbReference type="PIRNR" id="PIRNR036409"/>
    </source>
</evidence>
<dbReference type="Gene3D" id="3.40.50.300">
    <property type="entry name" value="P-loop containing nucleotide triphosphate hydrolases"/>
    <property type="match status" value="1"/>
</dbReference>
<dbReference type="HOGENOM" id="CLU_113298_2_0_9"/>
<dbReference type="PANTHER" id="PTHR40453">
    <property type="entry name" value="PROTEIN YOEF"/>
    <property type="match status" value="1"/>
</dbReference>
<dbReference type="InterPro" id="IPR012381">
    <property type="entry name" value="EutP_PduV"/>
</dbReference>
<dbReference type="Proteomes" id="UP000010802">
    <property type="component" value="Chromosome"/>
</dbReference>
<accession>U4Q9E2</accession>
<dbReference type="SUPFAM" id="SSF52540">
    <property type="entry name" value="P-loop containing nucleoside triphosphate hydrolases"/>
    <property type="match status" value="1"/>
</dbReference>